<sequence>MTLDQRRSRREPDAVPDLLAALADDGLRTVLPFDRTAGDEVQGLLDDPAAVLDVVVRALRTGRWSIGIGVGPTEEPLPDVVRAGRGPAYVDARDAVEAAKRAAHPVCVRATEAPEAAEDAETALWLLAAVLERRSDAGWEAVDVRAVHPTQAAAAEALGISAQAMSQRLDVAGWTDEGRGRSLAGRLLARADRPEEGPR</sequence>
<keyword evidence="2" id="KW-1185">Reference proteome</keyword>
<evidence type="ECO:0000313" key="1">
    <source>
        <dbReference type="EMBL" id="PJJ54086.1"/>
    </source>
</evidence>
<comment type="caution">
    <text evidence="1">The sequence shown here is derived from an EMBL/GenBank/DDBJ whole genome shotgun (WGS) entry which is preliminary data.</text>
</comment>
<dbReference type="AlphaFoldDB" id="A0A2M9B802"/>
<dbReference type="Proteomes" id="UP000230842">
    <property type="component" value="Unassembled WGS sequence"/>
</dbReference>
<name>A0A2M9B802_9ACTN</name>
<evidence type="ECO:0000313" key="2">
    <source>
        <dbReference type="Proteomes" id="UP000230842"/>
    </source>
</evidence>
<dbReference type="RefSeq" id="WP_245858007.1">
    <property type="nucleotide sequence ID" value="NZ_PGEZ01000002.1"/>
</dbReference>
<protein>
    <recommendedName>
        <fullName evidence="3">SatD family protein</fullName>
    </recommendedName>
</protein>
<proteinExistence type="predicted"/>
<gene>
    <name evidence="1" type="ORF">CLV56_3590</name>
</gene>
<accession>A0A2M9B802</accession>
<dbReference type="EMBL" id="PGEZ01000002">
    <property type="protein sequence ID" value="PJJ54086.1"/>
    <property type="molecule type" value="Genomic_DNA"/>
</dbReference>
<organism evidence="1 2">
    <name type="scientific">Mumia flava</name>
    <dbReference type="NCBI Taxonomy" id="1348852"/>
    <lineage>
        <taxon>Bacteria</taxon>
        <taxon>Bacillati</taxon>
        <taxon>Actinomycetota</taxon>
        <taxon>Actinomycetes</taxon>
        <taxon>Propionibacteriales</taxon>
        <taxon>Nocardioidaceae</taxon>
        <taxon>Mumia</taxon>
    </lineage>
</organism>
<reference evidence="1 2" key="1">
    <citation type="submission" date="2017-11" db="EMBL/GenBank/DDBJ databases">
        <title>Genomic Encyclopedia of Archaeal and Bacterial Type Strains, Phase II (KMG-II): From Individual Species to Whole Genera.</title>
        <authorList>
            <person name="Goeker M."/>
        </authorList>
    </citation>
    <scope>NUCLEOTIDE SEQUENCE [LARGE SCALE GENOMIC DNA]</scope>
    <source>
        <strain evidence="1 2">DSM 27763</strain>
    </source>
</reference>
<evidence type="ECO:0008006" key="3">
    <source>
        <dbReference type="Google" id="ProtNLM"/>
    </source>
</evidence>